<sequence length="290" mass="32259">MESAGRSFWRALVLAALVMSLTPSVHALLIMGGRERQRRKDWSPAVERVANLDSRVAWFEGPRIGRKTDFEYQGDAAALTVALKALAEIEGPRPRVVVTDDRRISACLRAKPEIDWTFVYWEKTAFLVYDKNRQIVDPGTPIPTPEFRVYLGNGLEWSKVVVPAGVDLVDERLSARGYRPEDGGVLEMTVVDSRDGTPLKAAELKIERTTPVDGDPTGVEVTRAESNGEGRIMLTMLPRETLSLTLERKGFLSLSLGPVHFGNTPCLVREVRMTPSLPPYGNEFSPPETR</sequence>
<name>A0A517S9R0_9PLAN</name>
<evidence type="ECO:0000313" key="2">
    <source>
        <dbReference type="Proteomes" id="UP000315700"/>
    </source>
</evidence>
<dbReference type="EMBL" id="CP036271">
    <property type="protein sequence ID" value="QDT52853.1"/>
    <property type="molecule type" value="Genomic_DNA"/>
</dbReference>
<organism evidence="1 2">
    <name type="scientific">Caulifigura coniformis</name>
    <dbReference type="NCBI Taxonomy" id="2527983"/>
    <lineage>
        <taxon>Bacteria</taxon>
        <taxon>Pseudomonadati</taxon>
        <taxon>Planctomycetota</taxon>
        <taxon>Planctomycetia</taxon>
        <taxon>Planctomycetales</taxon>
        <taxon>Planctomycetaceae</taxon>
        <taxon>Caulifigura</taxon>
    </lineage>
</organism>
<evidence type="ECO:0000313" key="1">
    <source>
        <dbReference type="EMBL" id="QDT52853.1"/>
    </source>
</evidence>
<evidence type="ECO:0008006" key="3">
    <source>
        <dbReference type="Google" id="ProtNLM"/>
    </source>
</evidence>
<proteinExistence type="predicted"/>
<reference evidence="1 2" key="1">
    <citation type="submission" date="2019-02" db="EMBL/GenBank/DDBJ databases">
        <title>Deep-cultivation of Planctomycetes and their phenomic and genomic characterization uncovers novel biology.</title>
        <authorList>
            <person name="Wiegand S."/>
            <person name="Jogler M."/>
            <person name="Boedeker C."/>
            <person name="Pinto D."/>
            <person name="Vollmers J."/>
            <person name="Rivas-Marin E."/>
            <person name="Kohn T."/>
            <person name="Peeters S.H."/>
            <person name="Heuer A."/>
            <person name="Rast P."/>
            <person name="Oberbeckmann S."/>
            <person name="Bunk B."/>
            <person name="Jeske O."/>
            <person name="Meyerdierks A."/>
            <person name="Storesund J.E."/>
            <person name="Kallscheuer N."/>
            <person name="Luecker S."/>
            <person name="Lage O.M."/>
            <person name="Pohl T."/>
            <person name="Merkel B.J."/>
            <person name="Hornburger P."/>
            <person name="Mueller R.-W."/>
            <person name="Bruemmer F."/>
            <person name="Labrenz M."/>
            <person name="Spormann A.M."/>
            <person name="Op den Camp H."/>
            <person name="Overmann J."/>
            <person name="Amann R."/>
            <person name="Jetten M.S.M."/>
            <person name="Mascher T."/>
            <person name="Medema M.H."/>
            <person name="Devos D.P."/>
            <person name="Kaster A.-K."/>
            <person name="Ovreas L."/>
            <person name="Rohde M."/>
            <person name="Galperin M.Y."/>
            <person name="Jogler C."/>
        </authorList>
    </citation>
    <scope>NUCLEOTIDE SEQUENCE [LARGE SCALE GENOMIC DNA]</scope>
    <source>
        <strain evidence="1 2">Pan44</strain>
    </source>
</reference>
<dbReference type="AlphaFoldDB" id="A0A517S9R0"/>
<accession>A0A517S9R0</accession>
<dbReference type="RefSeq" id="WP_145027557.1">
    <property type="nucleotide sequence ID" value="NZ_CP036271.1"/>
</dbReference>
<dbReference type="InParanoid" id="A0A517S9R0"/>
<keyword evidence="2" id="KW-1185">Reference proteome</keyword>
<gene>
    <name evidence="1" type="ORF">Pan44_08660</name>
</gene>
<dbReference type="KEGG" id="ccos:Pan44_08660"/>
<protein>
    <recommendedName>
        <fullName evidence="3">Carboxypeptidase regulatory-like domain-containing protein</fullName>
    </recommendedName>
</protein>
<dbReference type="Proteomes" id="UP000315700">
    <property type="component" value="Chromosome"/>
</dbReference>